<accession>A0AAV7LJG4</accession>
<feature type="region of interest" description="Disordered" evidence="1">
    <location>
        <begin position="195"/>
        <end position="222"/>
    </location>
</feature>
<name>A0AAV7LJG4_PLEWA</name>
<dbReference type="Proteomes" id="UP001066276">
    <property type="component" value="Chromosome 11"/>
</dbReference>
<sequence>MDPGSRRPERGAPIDRQSEVAGRGDLACIRGPLRLLPLQLAIAGLQGFCLAQTALWLAMPGPLGADYPRGAETNKCQGLPCLDTVSNRAEAHCGLVGGVEGEKPDDDVGCGPQGLRMCGICPLFISTGALLSFPILSGVPRDHTLPMEEEGENRDCGCVEYVLSSSVLELYSLFLFYQGFLATILVQWRRKEKTEKKAGFRVPRDHTRPMEEEGENREKGRF</sequence>
<organism evidence="2 3">
    <name type="scientific">Pleurodeles waltl</name>
    <name type="common">Iberian ribbed newt</name>
    <dbReference type="NCBI Taxonomy" id="8319"/>
    <lineage>
        <taxon>Eukaryota</taxon>
        <taxon>Metazoa</taxon>
        <taxon>Chordata</taxon>
        <taxon>Craniata</taxon>
        <taxon>Vertebrata</taxon>
        <taxon>Euteleostomi</taxon>
        <taxon>Amphibia</taxon>
        <taxon>Batrachia</taxon>
        <taxon>Caudata</taxon>
        <taxon>Salamandroidea</taxon>
        <taxon>Salamandridae</taxon>
        <taxon>Pleurodelinae</taxon>
        <taxon>Pleurodeles</taxon>
    </lineage>
</organism>
<evidence type="ECO:0000313" key="3">
    <source>
        <dbReference type="Proteomes" id="UP001066276"/>
    </source>
</evidence>
<reference evidence="2" key="1">
    <citation type="journal article" date="2022" name="bioRxiv">
        <title>Sequencing and chromosome-scale assembly of the giantPleurodeles waltlgenome.</title>
        <authorList>
            <person name="Brown T."/>
            <person name="Elewa A."/>
            <person name="Iarovenko S."/>
            <person name="Subramanian E."/>
            <person name="Araus A.J."/>
            <person name="Petzold A."/>
            <person name="Susuki M."/>
            <person name="Suzuki K.-i.T."/>
            <person name="Hayashi T."/>
            <person name="Toyoda A."/>
            <person name="Oliveira C."/>
            <person name="Osipova E."/>
            <person name="Leigh N.D."/>
            <person name="Simon A."/>
            <person name="Yun M.H."/>
        </authorList>
    </citation>
    <scope>NUCLEOTIDE SEQUENCE</scope>
    <source>
        <strain evidence="2">20211129_DDA</strain>
        <tissue evidence="2">Liver</tissue>
    </source>
</reference>
<evidence type="ECO:0000313" key="2">
    <source>
        <dbReference type="EMBL" id="KAJ1091695.1"/>
    </source>
</evidence>
<evidence type="ECO:0000256" key="1">
    <source>
        <dbReference type="SAM" id="MobiDB-lite"/>
    </source>
</evidence>
<comment type="caution">
    <text evidence="2">The sequence shown here is derived from an EMBL/GenBank/DDBJ whole genome shotgun (WGS) entry which is preliminary data.</text>
</comment>
<protein>
    <submittedName>
        <fullName evidence="2">Uncharacterized protein</fullName>
    </submittedName>
</protein>
<proteinExistence type="predicted"/>
<gene>
    <name evidence="2" type="ORF">NDU88_004812</name>
</gene>
<dbReference type="AlphaFoldDB" id="A0AAV7LJG4"/>
<dbReference type="EMBL" id="JANPWB010000015">
    <property type="protein sequence ID" value="KAJ1091695.1"/>
    <property type="molecule type" value="Genomic_DNA"/>
</dbReference>
<keyword evidence="3" id="KW-1185">Reference proteome</keyword>